<dbReference type="SMART" id="SM00562">
    <property type="entry name" value="NDK"/>
    <property type="match status" value="1"/>
</dbReference>
<evidence type="ECO:0000313" key="11">
    <source>
        <dbReference type="Proteomes" id="UP000027361"/>
    </source>
</evidence>
<dbReference type="HOGENOM" id="CLU_060216_8_0_1"/>
<proteinExistence type="inferred from homology"/>
<reference evidence="10 11" key="1">
    <citation type="submission" date="2014-05" db="EMBL/GenBank/DDBJ databases">
        <title>Draft genome sequence of a rare smut relative, Tilletiaria anomala UBC 951.</title>
        <authorList>
            <consortium name="DOE Joint Genome Institute"/>
            <person name="Toome M."/>
            <person name="Kuo A."/>
            <person name="Henrissat B."/>
            <person name="Lipzen A."/>
            <person name="Tritt A."/>
            <person name="Yoshinaga Y."/>
            <person name="Zane M."/>
            <person name="Barry K."/>
            <person name="Grigoriev I.V."/>
            <person name="Spatafora J.W."/>
            <person name="Aimea M.C."/>
        </authorList>
    </citation>
    <scope>NUCLEOTIDE SEQUENCE [LARGE SCALE GENOMIC DNA]</scope>
    <source>
        <strain evidence="10 11">UBC 951</strain>
    </source>
</reference>
<dbReference type="Pfam" id="PF00334">
    <property type="entry name" value="NDK"/>
    <property type="match status" value="1"/>
</dbReference>
<dbReference type="GO" id="GO:0006228">
    <property type="term" value="P:UTP biosynthetic process"/>
    <property type="evidence" value="ECO:0007669"/>
    <property type="project" value="InterPro"/>
</dbReference>
<protein>
    <recommendedName>
        <fullName evidence="2">Nucleoside diphosphate kinase</fullName>
    </recommendedName>
</protein>
<dbReference type="Gene3D" id="3.30.70.141">
    <property type="entry name" value="Nucleoside diphosphate kinase-like domain"/>
    <property type="match status" value="1"/>
</dbReference>
<dbReference type="GO" id="GO:0005524">
    <property type="term" value="F:ATP binding"/>
    <property type="evidence" value="ECO:0007669"/>
    <property type="project" value="UniProtKB-KW"/>
</dbReference>
<dbReference type="GO" id="GO:0006241">
    <property type="term" value="P:CTP biosynthetic process"/>
    <property type="evidence" value="ECO:0007669"/>
    <property type="project" value="InterPro"/>
</dbReference>
<dbReference type="InterPro" id="IPR034907">
    <property type="entry name" value="NDK-like_dom"/>
</dbReference>
<dbReference type="PANTHER" id="PTHR46161:SF3">
    <property type="entry name" value="NUCLEOSIDE DIPHOSPHATE KINASE DDB_G0292928-RELATED"/>
    <property type="match status" value="1"/>
</dbReference>
<comment type="similarity">
    <text evidence="1 7 8">Belongs to the NDK family.</text>
</comment>
<evidence type="ECO:0000256" key="6">
    <source>
        <dbReference type="ARBA" id="ARBA00022840"/>
    </source>
</evidence>
<evidence type="ECO:0000256" key="1">
    <source>
        <dbReference type="ARBA" id="ARBA00008142"/>
    </source>
</evidence>
<dbReference type="OrthoDB" id="2162449at2759"/>
<evidence type="ECO:0000256" key="8">
    <source>
        <dbReference type="RuleBase" id="RU004011"/>
    </source>
</evidence>
<evidence type="ECO:0000313" key="10">
    <source>
        <dbReference type="EMBL" id="KDN49558.1"/>
    </source>
</evidence>
<dbReference type="AlphaFoldDB" id="A0A066WAH9"/>
<dbReference type="PANTHER" id="PTHR46161">
    <property type="entry name" value="NUCLEOSIDE DIPHOSPHATE KINASE"/>
    <property type="match status" value="1"/>
</dbReference>
<gene>
    <name evidence="10" type="ORF">K437DRAFT_222259</name>
</gene>
<evidence type="ECO:0000256" key="5">
    <source>
        <dbReference type="ARBA" id="ARBA00022777"/>
    </source>
</evidence>
<evidence type="ECO:0000256" key="2">
    <source>
        <dbReference type="ARBA" id="ARBA00017632"/>
    </source>
</evidence>
<feature type="domain" description="Nucleoside diphosphate kinase-like" evidence="9">
    <location>
        <begin position="19"/>
        <end position="160"/>
    </location>
</feature>
<name>A0A066WAH9_TILAU</name>
<dbReference type="SUPFAM" id="SSF54919">
    <property type="entry name" value="Nucleoside diphosphate kinase, NDK"/>
    <property type="match status" value="1"/>
</dbReference>
<dbReference type="OMA" id="HNAISYW"/>
<dbReference type="RefSeq" id="XP_013244344.1">
    <property type="nucleotide sequence ID" value="XM_013388890.1"/>
</dbReference>
<dbReference type="GO" id="GO:0006183">
    <property type="term" value="P:GTP biosynthetic process"/>
    <property type="evidence" value="ECO:0007669"/>
    <property type="project" value="InterPro"/>
</dbReference>
<comment type="caution">
    <text evidence="10">The sequence shown here is derived from an EMBL/GenBank/DDBJ whole genome shotgun (WGS) entry which is preliminary data.</text>
</comment>
<comment type="caution">
    <text evidence="7">Lacks conserved residue(s) required for the propagation of feature annotation.</text>
</comment>
<keyword evidence="11" id="KW-1185">Reference proteome</keyword>
<organism evidence="10 11">
    <name type="scientific">Tilletiaria anomala (strain ATCC 24038 / CBS 436.72 / UBC 951)</name>
    <dbReference type="NCBI Taxonomy" id="1037660"/>
    <lineage>
        <taxon>Eukaryota</taxon>
        <taxon>Fungi</taxon>
        <taxon>Dikarya</taxon>
        <taxon>Basidiomycota</taxon>
        <taxon>Ustilaginomycotina</taxon>
        <taxon>Exobasidiomycetes</taxon>
        <taxon>Georgefischeriales</taxon>
        <taxon>Tilletiariaceae</taxon>
        <taxon>Tilletiaria</taxon>
    </lineage>
</organism>
<keyword evidence="5 10" id="KW-0418">Kinase</keyword>
<dbReference type="PROSITE" id="PS51374">
    <property type="entry name" value="NDPK_LIKE"/>
    <property type="match status" value="1"/>
</dbReference>
<keyword evidence="6" id="KW-0067">ATP-binding</keyword>
<evidence type="ECO:0000256" key="3">
    <source>
        <dbReference type="ARBA" id="ARBA00022679"/>
    </source>
</evidence>
<dbReference type="PRINTS" id="PR01243">
    <property type="entry name" value="NUCDPKINASE"/>
</dbReference>
<evidence type="ECO:0000259" key="9">
    <source>
        <dbReference type="SMART" id="SM00562"/>
    </source>
</evidence>
<dbReference type="EMBL" id="JMSN01000021">
    <property type="protein sequence ID" value="KDN49558.1"/>
    <property type="molecule type" value="Genomic_DNA"/>
</dbReference>
<dbReference type="Proteomes" id="UP000027361">
    <property type="component" value="Unassembled WGS sequence"/>
</dbReference>
<dbReference type="STRING" id="1037660.A0A066WAH9"/>
<sequence length="170" mass="19208">MVRAVTVSAATAPPPPSQQQLTLALLKPTLVSYPPDVSAVMKHIQRAQLEIVRTKRLFWKEEDAKAFYAEHEGRFYYDRLIQGMTSGPSIALALAGPDVIKRWRAMLGPTKAYRAKWEQPDCLRAIFGLGDTRNGFHGSDSQDSAIRELNLVFKGWDVERWLEQRSKALP</sequence>
<evidence type="ECO:0000256" key="7">
    <source>
        <dbReference type="PROSITE-ProRule" id="PRU00706"/>
    </source>
</evidence>
<dbReference type="GO" id="GO:0004550">
    <property type="term" value="F:nucleoside diphosphate kinase activity"/>
    <property type="evidence" value="ECO:0007669"/>
    <property type="project" value="InterPro"/>
</dbReference>
<evidence type="ECO:0000256" key="4">
    <source>
        <dbReference type="ARBA" id="ARBA00022741"/>
    </source>
</evidence>
<dbReference type="GeneID" id="25262370"/>
<accession>A0A066WAH9</accession>
<dbReference type="InterPro" id="IPR001564">
    <property type="entry name" value="Nucleoside_diP_kinase"/>
</dbReference>
<keyword evidence="3" id="KW-0808">Transferase</keyword>
<dbReference type="InterPro" id="IPR036850">
    <property type="entry name" value="NDK-like_dom_sf"/>
</dbReference>
<dbReference type="InParanoid" id="A0A066WAH9"/>
<keyword evidence="4" id="KW-0547">Nucleotide-binding</keyword>